<evidence type="ECO:0000256" key="1">
    <source>
        <dbReference type="SAM" id="Phobius"/>
    </source>
</evidence>
<dbReference type="InterPro" id="IPR006976">
    <property type="entry name" value="VanZ-like"/>
</dbReference>
<feature type="domain" description="VanZ-like" evidence="2">
    <location>
        <begin position="9"/>
        <end position="122"/>
    </location>
</feature>
<feature type="transmembrane region" description="Helical" evidence="1">
    <location>
        <begin position="76"/>
        <end position="95"/>
    </location>
</feature>
<evidence type="ECO:0000313" key="4">
    <source>
        <dbReference type="Proteomes" id="UP001630303"/>
    </source>
</evidence>
<evidence type="ECO:0000313" key="3">
    <source>
        <dbReference type="EMBL" id="MFM2719586.1"/>
    </source>
</evidence>
<dbReference type="EMBL" id="JAROCE010000001">
    <property type="protein sequence ID" value="MFM2719586.1"/>
    <property type="molecule type" value="Genomic_DNA"/>
</dbReference>
<proteinExistence type="predicted"/>
<protein>
    <submittedName>
        <fullName evidence="3">VanZ family protein</fullName>
    </submittedName>
</protein>
<keyword evidence="4" id="KW-1185">Reference proteome</keyword>
<organism evidence="3 4">
    <name type="scientific">Microbacterium mcarthurae</name>
    <dbReference type="NCBI Taxonomy" id="3035918"/>
    <lineage>
        <taxon>Bacteria</taxon>
        <taxon>Bacillati</taxon>
        <taxon>Actinomycetota</taxon>
        <taxon>Actinomycetes</taxon>
        <taxon>Micrococcales</taxon>
        <taxon>Microbacteriaceae</taxon>
        <taxon>Microbacterium</taxon>
    </lineage>
</organism>
<keyword evidence="1" id="KW-1133">Transmembrane helix</keyword>
<dbReference type="Pfam" id="PF04892">
    <property type="entry name" value="VanZ"/>
    <property type="match status" value="1"/>
</dbReference>
<dbReference type="Proteomes" id="UP001630303">
    <property type="component" value="Unassembled WGS sequence"/>
</dbReference>
<accession>A0ABW9GD02</accession>
<comment type="caution">
    <text evidence="3">The sequence shown here is derived from an EMBL/GenBank/DDBJ whole genome shotgun (WGS) entry which is preliminary data.</text>
</comment>
<feature type="transmembrane region" description="Helical" evidence="1">
    <location>
        <begin position="107"/>
        <end position="125"/>
    </location>
</feature>
<keyword evidence="1" id="KW-0812">Transmembrane</keyword>
<sequence>MLVAASASYTFGLWWITLRPAPYGPETASVLESLLRALEAWPPTAWVTFELVEFGANIALFAPFGLLVLAWGGRPWLGVLGGLALSVVIELSQWALLPSRVADTRDLLANTIGAAVGVVAAMAVARARRLHSERIARAIESS</sequence>
<keyword evidence="1" id="KW-0472">Membrane</keyword>
<dbReference type="RefSeq" id="WP_408905276.1">
    <property type="nucleotide sequence ID" value="NZ_JAROCE010000001.1"/>
</dbReference>
<evidence type="ECO:0000259" key="2">
    <source>
        <dbReference type="Pfam" id="PF04892"/>
    </source>
</evidence>
<gene>
    <name evidence="3" type="ORF">P5G46_03620</name>
</gene>
<name>A0ABW9GD02_9MICO</name>
<feature type="transmembrane region" description="Helical" evidence="1">
    <location>
        <begin position="45"/>
        <end position="69"/>
    </location>
</feature>
<reference evidence="3 4" key="1">
    <citation type="submission" date="2023-03" db="EMBL/GenBank/DDBJ databases">
        <title>MT1 and MT2 Draft Genomes of Novel Species.</title>
        <authorList>
            <person name="Venkateswaran K."/>
        </authorList>
    </citation>
    <scope>NUCLEOTIDE SEQUENCE [LARGE SCALE GENOMIC DNA]</scope>
    <source>
        <strain evidence="3 4">IF8SW-P5</strain>
    </source>
</reference>